<reference evidence="3" key="1">
    <citation type="submission" date="2025-08" db="UniProtKB">
        <authorList>
            <consortium name="RefSeq"/>
        </authorList>
    </citation>
    <scope>IDENTIFICATION</scope>
    <source>
        <tissue evidence="3">Spleen</tissue>
    </source>
</reference>
<sequence>MCSRCNTVAKQANAILGEAFQEQNGDNFIVLCPGQTICGVQFRMPHFRKDIDKLKSDQDALPSPGAQPPGRGGGTRVGSRSNRRGSNTCGPLPSPTSSLLSHSQYQFHAGSSYLGRRKPPAPPAPRAPGEAAARSPEPGARVWPRRREPQRLCAGRVERWLAVLLGEVKSARWLSLCVRQALRPSSSPAASPPGARQRARLPPSFLPSLPPRLPASLAPSLAAPANPSVAGSRDQRATGWMDRSLSLGGGGGGARRGQGEEGSGEQEQWGGGWIWRRRPQTGFLVPGESGQGELPRPQAGELGAVLAAGEWREAEDC</sequence>
<dbReference type="KEGG" id="pcw:110216486"/>
<name>A0A6P5L7H2_PHACI</name>
<evidence type="ECO:0000313" key="2">
    <source>
        <dbReference type="Proteomes" id="UP000515140"/>
    </source>
</evidence>
<feature type="compositionally biased region" description="Pro residues" evidence="1">
    <location>
        <begin position="204"/>
        <end position="213"/>
    </location>
</feature>
<proteinExistence type="predicted"/>
<protein>
    <submittedName>
        <fullName evidence="3">Uncharacterized protein LOC110216486</fullName>
    </submittedName>
</protein>
<feature type="region of interest" description="Disordered" evidence="1">
    <location>
        <begin position="182"/>
        <end position="276"/>
    </location>
</feature>
<dbReference type="GeneID" id="110216486"/>
<gene>
    <name evidence="3" type="primary">LOC110216486</name>
</gene>
<feature type="region of interest" description="Disordered" evidence="1">
    <location>
        <begin position="56"/>
        <end position="99"/>
    </location>
</feature>
<dbReference type="Proteomes" id="UP000515140">
    <property type="component" value="Unplaced"/>
</dbReference>
<evidence type="ECO:0000313" key="3">
    <source>
        <dbReference type="RefSeq" id="XP_020853988.1"/>
    </source>
</evidence>
<organism evidence="2 3">
    <name type="scientific">Phascolarctos cinereus</name>
    <name type="common">Koala</name>
    <dbReference type="NCBI Taxonomy" id="38626"/>
    <lineage>
        <taxon>Eukaryota</taxon>
        <taxon>Metazoa</taxon>
        <taxon>Chordata</taxon>
        <taxon>Craniata</taxon>
        <taxon>Vertebrata</taxon>
        <taxon>Euteleostomi</taxon>
        <taxon>Mammalia</taxon>
        <taxon>Metatheria</taxon>
        <taxon>Diprotodontia</taxon>
        <taxon>Phascolarctidae</taxon>
        <taxon>Phascolarctos</taxon>
    </lineage>
</organism>
<evidence type="ECO:0000256" key="1">
    <source>
        <dbReference type="SAM" id="MobiDB-lite"/>
    </source>
</evidence>
<accession>A0A6P5L7H2</accession>
<feature type="compositionally biased region" description="Gly residues" evidence="1">
    <location>
        <begin position="247"/>
        <end position="256"/>
    </location>
</feature>
<dbReference type="AlphaFoldDB" id="A0A6P5L7H2"/>
<feature type="compositionally biased region" description="Low complexity" evidence="1">
    <location>
        <begin position="127"/>
        <end position="141"/>
    </location>
</feature>
<dbReference type="InParanoid" id="A0A6P5L7H2"/>
<feature type="compositionally biased region" description="Low complexity" evidence="1">
    <location>
        <begin position="214"/>
        <end position="228"/>
    </location>
</feature>
<keyword evidence="2" id="KW-1185">Reference proteome</keyword>
<feature type="region of interest" description="Disordered" evidence="1">
    <location>
        <begin position="112"/>
        <end position="143"/>
    </location>
</feature>
<feature type="compositionally biased region" description="Low complexity" evidence="1">
    <location>
        <begin position="183"/>
        <end position="203"/>
    </location>
</feature>
<feature type="compositionally biased region" description="Low complexity" evidence="1">
    <location>
        <begin position="77"/>
        <end position="88"/>
    </location>
</feature>
<dbReference type="RefSeq" id="XP_020853988.1">
    <property type="nucleotide sequence ID" value="XM_020998329.1"/>
</dbReference>